<proteinExistence type="predicted"/>
<dbReference type="InterPro" id="IPR005828">
    <property type="entry name" value="MFS_sugar_transport-like"/>
</dbReference>
<feature type="transmembrane region" description="Helical" evidence="5">
    <location>
        <begin position="180"/>
        <end position="199"/>
    </location>
</feature>
<feature type="non-terminal residue" evidence="7">
    <location>
        <position position="1"/>
    </location>
</feature>
<dbReference type="InterPro" id="IPR045263">
    <property type="entry name" value="GLUT"/>
</dbReference>
<dbReference type="Pfam" id="PF00083">
    <property type="entry name" value="Sugar_tr"/>
    <property type="match status" value="1"/>
</dbReference>
<protein>
    <recommendedName>
        <fullName evidence="6">Major facilitator superfamily (MFS) profile domain-containing protein</fullName>
    </recommendedName>
</protein>
<keyword evidence="8" id="KW-1185">Reference proteome</keyword>
<keyword evidence="4 5" id="KW-0472">Membrane</keyword>
<feature type="transmembrane region" description="Helical" evidence="5">
    <location>
        <begin position="419"/>
        <end position="440"/>
    </location>
</feature>
<evidence type="ECO:0000256" key="5">
    <source>
        <dbReference type="SAM" id="Phobius"/>
    </source>
</evidence>
<dbReference type="Proteomes" id="UP001328107">
    <property type="component" value="Unassembled WGS sequence"/>
</dbReference>
<feature type="transmembrane region" description="Helical" evidence="5">
    <location>
        <begin position="152"/>
        <end position="174"/>
    </location>
</feature>
<dbReference type="EMBL" id="BTRK01000006">
    <property type="protein sequence ID" value="GMR57089.1"/>
    <property type="molecule type" value="Genomic_DNA"/>
</dbReference>
<dbReference type="Gene3D" id="1.20.1250.20">
    <property type="entry name" value="MFS general substrate transporter like domains"/>
    <property type="match status" value="1"/>
</dbReference>
<dbReference type="PANTHER" id="PTHR23503">
    <property type="entry name" value="SOLUTE CARRIER FAMILY 2"/>
    <property type="match status" value="1"/>
</dbReference>
<evidence type="ECO:0000256" key="4">
    <source>
        <dbReference type="ARBA" id="ARBA00023136"/>
    </source>
</evidence>
<feature type="transmembrane region" description="Helical" evidence="5">
    <location>
        <begin position="263"/>
        <end position="280"/>
    </location>
</feature>
<evidence type="ECO:0000256" key="3">
    <source>
        <dbReference type="ARBA" id="ARBA00022989"/>
    </source>
</evidence>
<feature type="transmembrane region" description="Helical" evidence="5">
    <location>
        <begin position="329"/>
        <end position="348"/>
    </location>
</feature>
<keyword evidence="3 5" id="KW-1133">Transmembrane helix</keyword>
<evidence type="ECO:0000313" key="8">
    <source>
        <dbReference type="Proteomes" id="UP001328107"/>
    </source>
</evidence>
<evidence type="ECO:0000259" key="6">
    <source>
        <dbReference type="PROSITE" id="PS50850"/>
    </source>
</evidence>
<feature type="transmembrane region" description="Helical" evidence="5">
    <location>
        <begin position="354"/>
        <end position="376"/>
    </location>
</feature>
<feature type="transmembrane region" description="Helical" evidence="5">
    <location>
        <begin position="300"/>
        <end position="322"/>
    </location>
</feature>
<dbReference type="PROSITE" id="PS50850">
    <property type="entry name" value="MFS"/>
    <property type="match status" value="1"/>
</dbReference>
<keyword evidence="2 5" id="KW-0812">Transmembrane</keyword>
<evidence type="ECO:0000256" key="1">
    <source>
        <dbReference type="ARBA" id="ARBA00004141"/>
    </source>
</evidence>
<dbReference type="PROSITE" id="PS00216">
    <property type="entry name" value="SUGAR_TRANSPORT_1"/>
    <property type="match status" value="1"/>
</dbReference>
<evidence type="ECO:0000313" key="7">
    <source>
        <dbReference type="EMBL" id="GMR57089.1"/>
    </source>
</evidence>
<evidence type="ECO:0000256" key="2">
    <source>
        <dbReference type="ARBA" id="ARBA00022692"/>
    </source>
</evidence>
<dbReference type="AlphaFoldDB" id="A0AAN5IA32"/>
<dbReference type="GO" id="GO:0015149">
    <property type="term" value="F:hexose transmembrane transporter activity"/>
    <property type="evidence" value="ECO:0007669"/>
    <property type="project" value="TreeGrafter"/>
</dbReference>
<feature type="transmembrane region" description="Helical" evidence="5">
    <location>
        <begin position="119"/>
        <end position="140"/>
    </location>
</feature>
<feature type="transmembrane region" description="Helical" evidence="5">
    <location>
        <begin position="388"/>
        <end position="413"/>
    </location>
</feature>
<dbReference type="SUPFAM" id="SSF103473">
    <property type="entry name" value="MFS general substrate transporter"/>
    <property type="match status" value="1"/>
</dbReference>
<dbReference type="PANTHER" id="PTHR23503:SF49">
    <property type="entry name" value="MAJOR FACILITATOR SUPERFAMILY (MFS) PROFILE DOMAIN-CONTAINING PROTEIN"/>
    <property type="match status" value="1"/>
</dbReference>
<sequence length="449" mass="49741">SHALFLRIFSIGCVLTAISNFPSGFTATSLNTAVHLIDSFLNDSFIERDSPLEQPDLAVLKSTLNNVWYAAQILGAIPAAFIADRMGRKFAYITATLMMTGASALQTLSTLILCPELLIGSRALIALFSPLSDTSLVLYLQESSPMHLRGTLSSLFVSGYAVMYLLGMALGSLIDHSLPLLLFIPVPIGIISVIFLIFLPETPKYLLSKGDKKAAFRSLAFFQGKKEDHISTIEEWNAMAFEEENTGEGSIKSLLSTPHLRRAFFLSISALFLTLPFVPIQQNSTHFFVAIGIDKPRAQLQSTLLMVLYTVSSLISTTLMDVIPRRKMLLIFAIFAFSSLFVFSLAAQFKLPNIATFAVFFFQFAYGVGIEPVAWCLNPELVPLSHRLIMFCTCFATHSIMVVLTNFLALPLFDVMGGLYFVLVFILPSFLFIFVLYLYLPETAGKELY</sequence>
<feature type="non-terminal residue" evidence="7">
    <location>
        <position position="449"/>
    </location>
</feature>
<comment type="caution">
    <text evidence="7">The sequence shown here is derived from an EMBL/GenBank/DDBJ whole genome shotgun (WGS) entry which is preliminary data.</text>
</comment>
<dbReference type="InterPro" id="IPR020846">
    <property type="entry name" value="MFS_dom"/>
</dbReference>
<name>A0AAN5IA32_9BILA</name>
<organism evidence="7 8">
    <name type="scientific">Pristionchus mayeri</name>
    <dbReference type="NCBI Taxonomy" id="1317129"/>
    <lineage>
        <taxon>Eukaryota</taxon>
        <taxon>Metazoa</taxon>
        <taxon>Ecdysozoa</taxon>
        <taxon>Nematoda</taxon>
        <taxon>Chromadorea</taxon>
        <taxon>Rhabditida</taxon>
        <taxon>Rhabditina</taxon>
        <taxon>Diplogasteromorpha</taxon>
        <taxon>Diplogasteroidea</taxon>
        <taxon>Neodiplogasteridae</taxon>
        <taxon>Pristionchus</taxon>
    </lineage>
</organism>
<feature type="transmembrane region" description="Helical" evidence="5">
    <location>
        <begin position="90"/>
        <end position="113"/>
    </location>
</feature>
<reference evidence="8" key="1">
    <citation type="submission" date="2022-10" db="EMBL/GenBank/DDBJ databases">
        <title>Genome assembly of Pristionchus species.</title>
        <authorList>
            <person name="Yoshida K."/>
            <person name="Sommer R.J."/>
        </authorList>
    </citation>
    <scope>NUCLEOTIDE SEQUENCE [LARGE SCALE GENOMIC DNA]</scope>
    <source>
        <strain evidence="8">RS5460</strain>
    </source>
</reference>
<comment type="subcellular location">
    <subcellularLocation>
        <location evidence="1">Membrane</location>
        <topology evidence="1">Multi-pass membrane protein</topology>
    </subcellularLocation>
</comment>
<dbReference type="InterPro" id="IPR036259">
    <property type="entry name" value="MFS_trans_sf"/>
</dbReference>
<feature type="domain" description="Major facilitator superfamily (MFS) profile" evidence="6">
    <location>
        <begin position="12"/>
        <end position="444"/>
    </location>
</feature>
<accession>A0AAN5IA32</accession>
<dbReference type="GO" id="GO:0016020">
    <property type="term" value="C:membrane"/>
    <property type="evidence" value="ECO:0007669"/>
    <property type="project" value="UniProtKB-SubCell"/>
</dbReference>
<feature type="transmembrane region" description="Helical" evidence="5">
    <location>
        <begin position="67"/>
        <end position="83"/>
    </location>
</feature>
<dbReference type="InterPro" id="IPR005829">
    <property type="entry name" value="Sugar_transporter_CS"/>
</dbReference>
<gene>
    <name evidence="7" type="ORF">PMAYCL1PPCAC_27284</name>
</gene>